<dbReference type="GO" id="GO:0044550">
    <property type="term" value="P:secondary metabolite biosynthetic process"/>
    <property type="evidence" value="ECO:0007669"/>
    <property type="project" value="TreeGrafter"/>
</dbReference>
<dbReference type="InterPro" id="IPR020459">
    <property type="entry name" value="AMP-binding"/>
</dbReference>
<dbReference type="PANTHER" id="PTHR45527:SF10">
    <property type="entry name" value="PYOCHELIN SYNTHASE PCHF"/>
    <property type="match status" value="1"/>
</dbReference>
<dbReference type="RefSeq" id="WP_093938963.1">
    <property type="nucleotide sequence ID" value="NZ_NMQT01000172.1"/>
</dbReference>
<dbReference type="Pfam" id="PF13193">
    <property type="entry name" value="AMP-binding_C"/>
    <property type="match status" value="1"/>
</dbReference>
<dbReference type="InterPro" id="IPR044894">
    <property type="entry name" value="TubC_N_sf"/>
</dbReference>
<evidence type="ECO:0000256" key="8">
    <source>
        <dbReference type="ARBA" id="ARBA00033440"/>
    </source>
</evidence>
<reference evidence="11 12" key="1">
    <citation type="submission" date="2017-07" db="EMBL/GenBank/DDBJ databases">
        <title>Amycolatopsis thailandensis Genome sequencing and assembly.</title>
        <authorList>
            <person name="Kaur N."/>
            <person name="Mayilraj S."/>
        </authorList>
    </citation>
    <scope>NUCLEOTIDE SEQUENCE [LARGE SCALE GENOMIC DNA]</scope>
    <source>
        <strain evidence="11 12">JCM 16380</strain>
    </source>
</reference>
<dbReference type="InterPro" id="IPR009081">
    <property type="entry name" value="PP-bd_ACP"/>
</dbReference>
<dbReference type="Pfam" id="PF00501">
    <property type="entry name" value="AMP-binding"/>
    <property type="match status" value="1"/>
</dbReference>
<dbReference type="InterPro" id="IPR057737">
    <property type="entry name" value="Condensation_MtbB-like"/>
</dbReference>
<dbReference type="InterPro" id="IPR045851">
    <property type="entry name" value="AMP-bd_C_sf"/>
</dbReference>
<dbReference type="FunFam" id="3.40.50.12780:FF:000012">
    <property type="entry name" value="Non-ribosomal peptide synthetase"/>
    <property type="match status" value="1"/>
</dbReference>
<dbReference type="GO" id="GO:0016874">
    <property type="term" value="F:ligase activity"/>
    <property type="evidence" value="ECO:0007669"/>
    <property type="project" value="UniProtKB-KW"/>
</dbReference>
<keyword evidence="12" id="KW-1185">Reference proteome</keyword>
<dbReference type="GO" id="GO:0031177">
    <property type="term" value="F:phosphopantetheine binding"/>
    <property type="evidence" value="ECO:0007669"/>
    <property type="project" value="TreeGrafter"/>
</dbReference>
<keyword evidence="5" id="KW-0596">Phosphopantetheine</keyword>
<feature type="region of interest" description="Disordered" evidence="9">
    <location>
        <begin position="143"/>
        <end position="162"/>
    </location>
</feature>
<evidence type="ECO:0000256" key="4">
    <source>
        <dbReference type="ARBA" id="ARBA00016743"/>
    </source>
</evidence>
<evidence type="ECO:0000256" key="6">
    <source>
        <dbReference type="ARBA" id="ARBA00022553"/>
    </source>
</evidence>
<keyword evidence="7" id="KW-0436">Ligase</keyword>
<dbReference type="InterPro" id="IPR020845">
    <property type="entry name" value="AMP-binding_CS"/>
</dbReference>
<dbReference type="InterPro" id="IPR000873">
    <property type="entry name" value="AMP-dep_synth/lig_dom"/>
</dbReference>
<dbReference type="NCBIfam" id="TIGR01733">
    <property type="entry name" value="AA-adenyl-dom"/>
    <property type="match status" value="1"/>
</dbReference>
<dbReference type="PROSITE" id="PS50075">
    <property type="entry name" value="CARRIER"/>
    <property type="match status" value="1"/>
</dbReference>
<evidence type="ECO:0000259" key="10">
    <source>
        <dbReference type="PROSITE" id="PS50075"/>
    </source>
</evidence>
<evidence type="ECO:0000313" key="12">
    <source>
        <dbReference type="Proteomes" id="UP000215223"/>
    </source>
</evidence>
<dbReference type="InterPro" id="IPR036736">
    <property type="entry name" value="ACP-like_sf"/>
</dbReference>
<dbReference type="Gene3D" id="1.10.10.1830">
    <property type="entry name" value="Non-ribosomal peptide synthase, adenylation domain"/>
    <property type="match status" value="1"/>
</dbReference>
<evidence type="ECO:0000313" key="11">
    <source>
        <dbReference type="EMBL" id="OXM45104.1"/>
    </source>
</evidence>
<dbReference type="Gene3D" id="1.10.1200.10">
    <property type="entry name" value="ACP-like"/>
    <property type="match status" value="1"/>
</dbReference>
<feature type="domain" description="Carrier" evidence="10">
    <location>
        <begin position="1016"/>
        <end position="1091"/>
    </location>
</feature>
<evidence type="ECO:0000256" key="2">
    <source>
        <dbReference type="ARBA" id="ARBA00005102"/>
    </source>
</evidence>
<comment type="pathway">
    <text evidence="2">Siderophore biosynthesis; mycobactin biosynthesis.</text>
</comment>
<dbReference type="Gene3D" id="3.40.50.12780">
    <property type="entry name" value="N-terminal domain of ligase-like"/>
    <property type="match status" value="1"/>
</dbReference>
<dbReference type="InterPro" id="IPR025110">
    <property type="entry name" value="AMP-bd_C"/>
</dbReference>
<dbReference type="Gene3D" id="3.30.559.10">
    <property type="entry name" value="Chloramphenicol acetyltransferase-like domain"/>
    <property type="match status" value="1"/>
</dbReference>
<comment type="cofactor">
    <cofactor evidence="1">
        <name>pantetheine 4'-phosphate</name>
        <dbReference type="ChEBI" id="CHEBI:47942"/>
    </cofactor>
</comment>
<keyword evidence="6" id="KW-0597">Phosphoprotein</keyword>
<dbReference type="SUPFAM" id="SSF56801">
    <property type="entry name" value="Acetyl-CoA synthetase-like"/>
    <property type="match status" value="1"/>
</dbReference>
<sequence length="1097" mass="119682">MTTTERETPAQVVRELRSRGLTVSLSGTDLKLQGPRERMDADLVAKVKAHKADLVDYLDTPPGEPLTALQRGYLIGRDRQVEIGSASHVYHEISGCWDIDGLERALNTVVARHGILRTRFTEDGTQIEQRSAPVRILRYDLRGKPAEEQDEHRESVRAERAHRSLPADEAPLLAVAVTLLSDEEMLLHVDHDGLILDAISIFLFFQQWHAEYLGEPAEAGEEAAFADFVSAQERARGRAPAKRSRDYWLARLDDLAPHPDLPLRTSPSSITEARFTTRFARLDSPQWTSLKELAAGYGLTPSGLLLAVYSEVLTCWGAGDRFTLNTTVANRPPIHPRIHTALGNFGETMLVRVEPDPGAAFADRARAIQASLRESLDNRHFSGIDVLRELARNGGADARMPYTFNSAIGYEGADGSAMELFGPEVYTESQTPQVWLDVSPYEQHGGLVVQFDSVDELFPEGLIDAVVDGFRRLLGELLDPDAWSRRLFDLRPEAQRARRAEVNATATEIPDPVLPQRFLAQAESTPDAPAVITGTAEISYRELLAHVQRAARWLRDRGVRRDEPVGLVMTRGPEHVAGILAVVLAGGAYLPVDAGLPGERRALMLADGGTRFVLTNAGHSDDERAVLNLDLTRPAESVPPVEPLPDAHPDDMAYVLYTSGTTGRPKGVMVTHGAVANVVADCNRRFGVGPGDRFFGISMFSFDLSVYDVFGALSAGAAVVLPDADQAADPGHWLRLCGRTGVTVWNSVPAIVGLLLEQAEADGAEALKTLRLVMMSGDRLPPALPAALRATLPGLDVVSLGGPTETTIWNISHPVGTHEDGSESIPYGRPNANNRAYVLDAAGRDLPDWVTGEICAAGTGLARGYWNDEERTAERFADDPVRGERIYRTGDLGRWLPTGEIEILGRTDFQIKVNGYRIEAGEVETRLVALDEVRRAVVARESAGRGDRLVAHLVPAGDERPTAHDLGARLREVLPQYMVPSGVYWHDAFPLTRNGKVDRAKLQEHKPGQAAAAQVPPDTELEHDVALLWAEVLKSGVPAATTTLFDLGGDSLVAARILAGVRKRFGVGFTLDRLPELDTVRRMAAMIAAAPRKKGVR</sequence>
<dbReference type="InterPro" id="IPR010071">
    <property type="entry name" value="AA_adenyl_dom"/>
</dbReference>
<dbReference type="Pfam" id="PF00668">
    <property type="entry name" value="Condensation"/>
    <property type="match status" value="1"/>
</dbReference>
<dbReference type="GO" id="GO:0008610">
    <property type="term" value="P:lipid biosynthetic process"/>
    <property type="evidence" value="ECO:0007669"/>
    <property type="project" value="UniProtKB-ARBA"/>
</dbReference>
<gene>
    <name evidence="11" type="ORF">CFP71_39290</name>
</gene>
<evidence type="ECO:0000256" key="9">
    <source>
        <dbReference type="SAM" id="MobiDB-lite"/>
    </source>
</evidence>
<evidence type="ECO:0000256" key="3">
    <source>
        <dbReference type="ARBA" id="ARBA00007380"/>
    </source>
</evidence>
<dbReference type="InterPro" id="IPR023213">
    <property type="entry name" value="CAT-like_dom_sf"/>
</dbReference>
<dbReference type="EMBL" id="NMQT01000172">
    <property type="protein sequence ID" value="OXM45104.1"/>
    <property type="molecule type" value="Genomic_DNA"/>
</dbReference>
<dbReference type="InterPro" id="IPR001242">
    <property type="entry name" value="Condensation_dom"/>
</dbReference>
<accession>A0A229RFD4</accession>
<evidence type="ECO:0000256" key="7">
    <source>
        <dbReference type="ARBA" id="ARBA00022598"/>
    </source>
</evidence>
<dbReference type="CDD" id="cd19535">
    <property type="entry name" value="Cyc_NRPS"/>
    <property type="match status" value="1"/>
</dbReference>
<dbReference type="InterPro" id="IPR006162">
    <property type="entry name" value="Ppantetheine_attach_site"/>
</dbReference>
<dbReference type="GO" id="GO:0043041">
    <property type="term" value="P:amino acid activation for nonribosomal peptide biosynthetic process"/>
    <property type="evidence" value="ECO:0007669"/>
    <property type="project" value="TreeGrafter"/>
</dbReference>
<dbReference type="SUPFAM" id="SSF47336">
    <property type="entry name" value="ACP-like"/>
    <property type="match status" value="1"/>
</dbReference>
<comment type="similarity">
    <text evidence="3">Belongs to the ATP-dependent AMP-binding enzyme family. MbtB subfamily.</text>
</comment>
<dbReference type="InterPro" id="IPR042099">
    <property type="entry name" value="ANL_N_sf"/>
</dbReference>
<evidence type="ECO:0000256" key="1">
    <source>
        <dbReference type="ARBA" id="ARBA00001957"/>
    </source>
</evidence>
<dbReference type="PROSITE" id="PS00012">
    <property type="entry name" value="PHOSPHOPANTETHEINE"/>
    <property type="match status" value="1"/>
</dbReference>
<dbReference type="Pfam" id="PF00550">
    <property type="entry name" value="PP-binding"/>
    <property type="match status" value="1"/>
</dbReference>
<protein>
    <recommendedName>
        <fullName evidence="4">Phenyloxazoline synthase MbtB</fullName>
    </recommendedName>
    <alternativeName>
        <fullName evidence="8">Mycobactin synthetase protein B</fullName>
    </alternativeName>
</protein>
<dbReference type="Gene3D" id="3.30.559.30">
    <property type="entry name" value="Nonribosomal peptide synthetase, condensation domain"/>
    <property type="match status" value="1"/>
</dbReference>
<dbReference type="Gene3D" id="3.30.300.30">
    <property type="match status" value="1"/>
</dbReference>
<organism evidence="11 12">
    <name type="scientific">Amycolatopsis thailandensis</name>
    <dbReference type="NCBI Taxonomy" id="589330"/>
    <lineage>
        <taxon>Bacteria</taxon>
        <taxon>Bacillati</taxon>
        <taxon>Actinomycetota</taxon>
        <taxon>Actinomycetes</taxon>
        <taxon>Pseudonocardiales</taxon>
        <taxon>Pseudonocardiaceae</taxon>
        <taxon>Amycolatopsis</taxon>
    </lineage>
</organism>
<dbReference type="OrthoDB" id="2472181at2"/>
<evidence type="ECO:0000256" key="5">
    <source>
        <dbReference type="ARBA" id="ARBA00022450"/>
    </source>
</evidence>
<proteinExistence type="inferred from homology"/>
<dbReference type="AlphaFoldDB" id="A0A229RFD4"/>
<dbReference type="PRINTS" id="PR00154">
    <property type="entry name" value="AMPBINDING"/>
</dbReference>
<dbReference type="GO" id="GO:0005737">
    <property type="term" value="C:cytoplasm"/>
    <property type="evidence" value="ECO:0007669"/>
    <property type="project" value="TreeGrafter"/>
</dbReference>
<comment type="caution">
    <text evidence="11">The sequence shown here is derived from an EMBL/GenBank/DDBJ whole genome shotgun (WGS) entry which is preliminary data.</text>
</comment>
<dbReference type="SUPFAM" id="SSF52777">
    <property type="entry name" value="CoA-dependent acyltransferases"/>
    <property type="match status" value="2"/>
</dbReference>
<dbReference type="PANTHER" id="PTHR45527">
    <property type="entry name" value="NONRIBOSOMAL PEPTIDE SYNTHETASE"/>
    <property type="match status" value="1"/>
</dbReference>
<dbReference type="PROSITE" id="PS00455">
    <property type="entry name" value="AMP_BINDING"/>
    <property type="match status" value="1"/>
</dbReference>
<name>A0A229RFD4_9PSEU</name>
<dbReference type="Proteomes" id="UP000215223">
    <property type="component" value="Unassembled WGS sequence"/>
</dbReference>